<dbReference type="InterPro" id="IPR007627">
    <property type="entry name" value="RNA_pol_sigma70_r2"/>
</dbReference>
<feature type="domain" description="RNA polymerase sigma factor 70 region 4 type 2" evidence="7">
    <location>
        <begin position="125"/>
        <end position="179"/>
    </location>
</feature>
<dbReference type="SUPFAM" id="SSF88659">
    <property type="entry name" value="Sigma3 and sigma4 domains of RNA polymerase sigma factors"/>
    <property type="match status" value="1"/>
</dbReference>
<dbReference type="EMBL" id="BMMV01000035">
    <property type="protein sequence ID" value="GGK27635.1"/>
    <property type="molecule type" value="Genomic_DNA"/>
</dbReference>
<reference evidence="9" key="1">
    <citation type="journal article" date="2019" name="Int. J. Syst. Evol. Microbiol.">
        <title>The Global Catalogue of Microorganisms (GCM) 10K type strain sequencing project: providing services to taxonomists for standard genome sequencing and annotation.</title>
        <authorList>
            <consortium name="The Broad Institute Genomics Platform"/>
            <consortium name="The Broad Institute Genome Sequencing Center for Infectious Disease"/>
            <person name="Wu L."/>
            <person name="Ma J."/>
        </authorList>
    </citation>
    <scope>NUCLEOTIDE SEQUENCE [LARGE SCALE GENOMIC DNA]</scope>
    <source>
        <strain evidence="9">CGMCC 4.7275</strain>
    </source>
</reference>
<evidence type="ECO:0000256" key="4">
    <source>
        <dbReference type="ARBA" id="ARBA00023125"/>
    </source>
</evidence>
<keyword evidence="2" id="KW-0805">Transcription regulation</keyword>
<dbReference type="RefSeq" id="WP_189111590.1">
    <property type="nucleotide sequence ID" value="NZ_BMMV01000035.1"/>
</dbReference>
<keyword evidence="9" id="KW-1185">Reference proteome</keyword>
<protein>
    <submittedName>
        <fullName evidence="8">DNA-directed RNA polymerase sigma-70 factor</fullName>
    </submittedName>
</protein>
<evidence type="ECO:0000256" key="1">
    <source>
        <dbReference type="ARBA" id="ARBA00010641"/>
    </source>
</evidence>
<dbReference type="PANTHER" id="PTHR43133">
    <property type="entry name" value="RNA POLYMERASE ECF-TYPE SIGMA FACTO"/>
    <property type="match status" value="1"/>
</dbReference>
<gene>
    <name evidence="8" type="ORF">GCM10011583_69570</name>
</gene>
<evidence type="ECO:0000256" key="2">
    <source>
        <dbReference type="ARBA" id="ARBA00023015"/>
    </source>
</evidence>
<dbReference type="PANTHER" id="PTHR43133:SF8">
    <property type="entry name" value="RNA POLYMERASE SIGMA FACTOR HI_1459-RELATED"/>
    <property type="match status" value="1"/>
</dbReference>
<keyword evidence="8" id="KW-0240">DNA-directed RNA polymerase</keyword>
<dbReference type="InterPro" id="IPR013249">
    <property type="entry name" value="RNA_pol_sigma70_r4_t2"/>
</dbReference>
<keyword evidence="3" id="KW-0731">Sigma factor</keyword>
<keyword evidence="4" id="KW-0238">DNA-binding</keyword>
<comment type="caution">
    <text evidence="8">The sequence shown here is derived from an EMBL/GenBank/DDBJ whole genome shotgun (WGS) entry which is preliminary data.</text>
</comment>
<dbReference type="InterPro" id="IPR036388">
    <property type="entry name" value="WH-like_DNA-bd_sf"/>
</dbReference>
<dbReference type="NCBIfam" id="TIGR02937">
    <property type="entry name" value="sigma70-ECF"/>
    <property type="match status" value="1"/>
</dbReference>
<evidence type="ECO:0000256" key="5">
    <source>
        <dbReference type="ARBA" id="ARBA00023163"/>
    </source>
</evidence>
<dbReference type="Gene3D" id="1.10.10.10">
    <property type="entry name" value="Winged helix-like DNA-binding domain superfamily/Winged helix DNA-binding domain"/>
    <property type="match status" value="1"/>
</dbReference>
<dbReference type="InterPro" id="IPR013325">
    <property type="entry name" value="RNA_pol_sigma_r2"/>
</dbReference>
<accession>A0ABQ2EY91</accession>
<dbReference type="Pfam" id="PF04542">
    <property type="entry name" value="Sigma70_r2"/>
    <property type="match status" value="1"/>
</dbReference>
<dbReference type="Gene3D" id="1.10.1740.10">
    <property type="match status" value="1"/>
</dbReference>
<name>A0ABQ2EY91_9ACTN</name>
<dbReference type="Proteomes" id="UP000660265">
    <property type="component" value="Unassembled WGS sequence"/>
</dbReference>
<keyword evidence="5" id="KW-0804">Transcription</keyword>
<dbReference type="SUPFAM" id="SSF88946">
    <property type="entry name" value="Sigma2 domain of RNA polymerase sigma factors"/>
    <property type="match status" value="1"/>
</dbReference>
<evidence type="ECO:0000259" key="6">
    <source>
        <dbReference type="Pfam" id="PF04542"/>
    </source>
</evidence>
<evidence type="ECO:0000313" key="8">
    <source>
        <dbReference type="EMBL" id="GGK27635.1"/>
    </source>
</evidence>
<evidence type="ECO:0000313" key="9">
    <source>
        <dbReference type="Proteomes" id="UP000660265"/>
    </source>
</evidence>
<feature type="domain" description="RNA polymerase sigma-70 region 2" evidence="6">
    <location>
        <begin position="31"/>
        <end position="94"/>
    </location>
</feature>
<proteinExistence type="inferred from homology"/>
<dbReference type="InterPro" id="IPR013324">
    <property type="entry name" value="RNA_pol_sigma_r3/r4-like"/>
</dbReference>
<dbReference type="InterPro" id="IPR039425">
    <property type="entry name" value="RNA_pol_sigma-70-like"/>
</dbReference>
<organism evidence="8 9">
    <name type="scientific">Streptomyces camponoticapitis</name>
    <dbReference type="NCBI Taxonomy" id="1616125"/>
    <lineage>
        <taxon>Bacteria</taxon>
        <taxon>Bacillati</taxon>
        <taxon>Actinomycetota</taxon>
        <taxon>Actinomycetes</taxon>
        <taxon>Kitasatosporales</taxon>
        <taxon>Streptomycetaceae</taxon>
        <taxon>Streptomyces</taxon>
    </lineage>
</organism>
<evidence type="ECO:0000259" key="7">
    <source>
        <dbReference type="Pfam" id="PF08281"/>
    </source>
</evidence>
<comment type="similarity">
    <text evidence="1">Belongs to the sigma-70 factor family. ECF subfamily.</text>
</comment>
<sequence>MDRHAGEAALLEDAALTRAAQAGEVAALGLLLERHRAGMRAVALSILGPGPDVDDVVQDAAVTALRRVGDVRDPAAVGAWLRMIVRNASLSLVRGSVPSRPIDDLHLPSLGAGPEEWLERHTLRNWIWEAMEELSPVLRLPMVLRYFSNGATSYERIAEACGVPVGTVRSRLSQGRAKLAAALATTADARHGDTAQRVRASRAEARETLAAAESGRFGALLTERWSPEIALLRGNVPVGGRRVLTRGMDSDLEAGVRQRLVHAVAGRSLVVWEMDLLSPVDNPDHCPPSVAWVMTLDGAGRPHRLRLLHPRPVAALQALTTV</sequence>
<dbReference type="InterPro" id="IPR014284">
    <property type="entry name" value="RNA_pol_sigma-70_dom"/>
</dbReference>
<dbReference type="GO" id="GO:0000428">
    <property type="term" value="C:DNA-directed RNA polymerase complex"/>
    <property type="evidence" value="ECO:0007669"/>
    <property type="project" value="UniProtKB-KW"/>
</dbReference>
<evidence type="ECO:0000256" key="3">
    <source>
        <dbReference type="ARBA" id="ARBA00023082"/>
    </source>
</evidence>
<dbReference type="Pfam" id="PF08281">
    <property type="entry name" value="Sigma70_r4_2"/>
    <property type="match status" value="1"/>
</dbReference>